<gene>
    <name evidence="1" type="ORF">QFC20_001978</name>
</gene>
<name>A0ACC2WNR6_9TREE</name>
<dbReference type="EMBL" id="JASBWS010000013">
    <property type="protein sequence ID" value="KAJ9113091.1"/>
    <property type="molecule type" value="Genomic_DNA"/>
</dbReference>
<organism evidence="1 2">
    <name type="scientific">Naganishia adeliensis</name>
    <dbReference type="NCBI Taxonomy" id="92952"/>
    <lineage>
        <taxon>Eukaryota</taxon>
        <taxon>Fungi</taxon>
        <taxon>Dikarya</taxon>
        <taxon>Basidiomycota</taxon>
        <taxon>Agaricomycotina</taxon>
        <taxon>Tremellomycetes</taxon>
        <taxon>Filobasidiales</taxon>
        <taxon>Filobasidiaceae</taxon>
        <taxon>Naganishia</taxon>
    </lineage>
</organism>
<accession>A0ACC2WNR6</accession>
<dbReference type="Proteomes" id="UP001230649">
    <property type="component" value="Unassembled WGS sequence"/>
</dbReference>
<keyword evidence="2" id="KW-1185">Reference proteome</keyword>
<sequence>MFKSSSNLVKQASQRVAVRLAPSAQPSRLLSTSTTRLADHEEGPVETRQSRMEKLLLEIPPEYNIPGLSQRTPRDNKTQSTRQPQRRPQNASQPYSRPPRQVQSPTEAYSLLQNIGLPQQDKPRRSFDSSKRQNEDGRERRPRTERGERPERSAQGVPRPDKDGSRSYKVRENRQPRQNNREGGGARAETSRGANKERTPRRDAERPTSSGLPTLPRRQEPKPEVQRAAPTVAELFGDSSMLGGQSSVVNEVFESLEATQEAPASKNVPKASNLDLLPPSPIVPHSLTPSAPRKQINEFAVLQADYVLSRNSNVTLDQRGQAIGVVKQRLGA</sequence>
<comment type="caution">
    <text evidence="1">The sequence shown here is derived from an EMBL/GenBank/DDBJ whole genome shotgun (WGS) entry which is preliminary data.</text>
</comment>
<proteinExistence type="predicted"/>
<evidence type="ECO:0000313" key="2">
    <source>
        <dbReference type="Proteomes" id="UP001230649"/>
    </source>
</evidence>
<evidence type="ECO:0000313" key="1">
    <source>
        <dbReference type="EMBL" id="KAJ9113091.1"/>
    </source>
</evidence>
<protein>
    <submittedName>
        <fullName evidence="1">Uncharacterized protein</fullName>
    </submittedName>
</protein>
<reference evidence="1" key="1">
    <citation type="submission" date="2023-04" db="EMBL/GenBank/DDBJ databases">
        <title>Draft Genome sequencing of Naganishia species isolated from polar environments using Oxford Nanopore Technology.</title>
        <authorList>
            <person name="Leo P."/>
            <person name="Venkateswaran K."/>
        </authorList>
    </citation>
    <scope>NUCLEOTIDE SEQUENCE</scope>
    <source>
        <strain evidence="1">MNA-CCFEE 5262</strain>
    </source>
</reference>